<gene>
    <name evidence="1" type="ORF">DOTSEDRAFT_75031</name>
</gene>
<accession>M2XI45</accession>
<protein>
    <submittedName>
        <fullName evidence="1">Uncharacterized protein</fullName>
    </submittedName>
</protein>
<organism evidence="1 2">
    <name type="scientific">Dothistroma septosporum (strain NZE10 / CBS 128990)</name>
    <name type="common">Red band needle blight fungus</name>
    <name type="synonym">Mycosphaerella pini</name>
    <dbReference type="NCBI Taxonomy" id="675120"/>
    <lineage>
        <taxon>Eukaryota</taxon>
        <taxon>Fungi</taxon>
        <taxon>Dikarya</taxon>
        <taxon>Ascomycota</taxon>
        <taxon>Pezizomycotina</taxon>
        <taxon>Dothideomycetes</taxon>
        <taxon>Dothideomycetidae</taxon>
        <taxon>Mycosphaerellales</taxon>
        <taxon>Mycosphaerellaceae</taxon>
        <taxon>Dothistroma</taxon>
    </lineage>
</organism>
<proteinExistence type="predicted"/>
<reference evidence="2" key="1">
    <citation type="journal article" date="2012" name="PLoS Genet.">
        <title>The genomes of the fungal plant pathogens Cladosporium fulvum and Dothistroma septosporum reveal adaptation to different hosts and lifestyles but also signatures of common ancestry.</title>
        <authorList>
            <person name="de Wit P.J.G.M."/>
            <person name="van der Burgt A."/>
            <person name="Oekmen B."/>
            <person name="Stergiopoulos I."/>
            <person name="Abd-Elsalam K.A."/>
            <person name="Aerts A.L."/>
            <person name="Bahkali A.H."/>
            <person name="Beenen H.G."/>
            <person name="Chettri P."/>
            <person name="Cox M.P."/>
            <person name="Datema E."/>
            <person name="de Vries R.P."/>
            <person name="Dhillon B."/>
            <person name="Ganley A.R."/>
            <person name="Griffiths S.A."/>
            <person name="Guo Y."/>
            <person name="Hamelin R.C."/>
            <person name="Henrissat B."/>
            <person name="Kabir M.S."/>
            <person name="Jashni M.K."/>
            <person name="Kema G."/>
            <person name="Klaubauf S."/>
            <person name="Lapidus A."/>
            <person name="Levasseur A."/>
            <person name="Lindquist E."/>
            <person name="Mehrabi R."/>
            <person name="Ohm R.A."/>
            <person name="Owen T.J."/>
            <person name="Salamov A."/>
            <person name="Schwelm A."/>
            <person name="Schijlen E."/>
            <person name="Sun H."/>
            <person name="van den Burg H.A."/>
            <person name="van Ham R.C.H.J."/>
            <person name="Zhang S."/>
            <person name="Goodwin S.B."/>
            <person name="Grigoriev I.V."/>
            <person name="Collemare J."/>
            <person name="Bradshaw R.E."/>
        </authorList>
    </citation>
    <scope>NUCLEOTIDE SEQUENCE [LARGE SCALE GENOMIC DNA]</scope>
    <source>
        <strain evidence="2">NZE10 / CBS 128990</strain>
    </source>
</reference>
<dbReference type="HOGENOM" id="CLU_2638038_0_0_1"/>
<dbReference type="Proteomes" id="UP000016933">
    <property type="component" value="Unassembled WGS sequence"/>
</dbReference>
<sequence>MIDTAEHAHDKNSRVLTCTIDRVAATLSSSRGKFQALRHIIDICSSHAAGNDDSGMVRGCLSHTQDMLPPHIDSSSA</sequence>
<name>M2XI45_DOTSN</name>
<dbReference type="AlphaFoldDB" id="M2XI45"/>
<reference evidence="1 2" key="2">
    <citation type="journal article" date="2012" name="PLoS Pathog.">
        <title>Diverse lifestyles and strategies of plant pathogenesis encoded in the genomes of eighteen Dothideomycetes fungi.</title>
        <authorList>
            <person name="Ohm R.A."/>
            <person name="Feau N."/>
            <person name="Henrissat B."/>
            <person name="Schoch C.L."/>
            <person name="Horwitz B.A."/>
            <person name="Barry K.W."/>
            <person name="Condon B.J."/>
            <person name="Copeland A.C."/>
            <person name="Dhillon B."/>
            <person name="Glaser F."/>
            <person name="Hesse C.N."/>
            <person name="Kosti I."/>
            <person name="LaButti K."/>
            <person name="Lindquist E.A."/>
            <person name="Lucas S."/>
            <person name="Salamov A.A."/>
            <person name="Bradshaw R.E."/>
            <person name="Ciuffetti L."/>
            <person name="Hamelin R.C."/>
            <person name="Kema G.H.J."/>
            <person name="Lawrence C."/>
            <person name="Scott J.A."/>
            <person name="Spatafora J.W."/>
            <person name="Turgeon B.G."/>
            <person name="de Wit P.J.G.M."/>
            <person name="Zhong S."/>
            <person name="Goodwin S.B."/>
            <person name="Grigoriev I.V."/>
        </authorList>
    </citation>
    <scope>NUCLEOTIDE SEQUENCE [LARGE SCALE GENOMIC DNA]</scope>
    <source>
        <strain evidence="2">NZE10 / CBS 128990</strain>
    </source>
</reference>
<evidence type="ECO:0000313" key="2">
    <source>
        <dbReference type="Proteomes" id="UP000016933"/>
    </source>
</evidence>
<evidence type="ECO:0000313" key="1">
    <source>
        <dbReference type="EMBL" id="EME39142.1"/>
    </source>
</evidence>
<dbReference type="EMBL" id="KB446545">
    <property type="protein sequence ID" value="EME39142.1"/>
    <property type="molecule type" value="Genomic_DNA"/>
</dbReference>
<keyword evidence="2" id="KW-1185">Reference proteome</keyword>